<keyword evidence="2" id="KW-0472">Membrane</keyword>
<dbReference type="GO" id="GO:0005886">
    <property type="term" value="C:plasma membrane"/>
    <property type="evidence" value="ECO:0007669"/>
    <property type="project" value="TreeGrafter"/>
</dbReference>
<dbReference type="HOGENOM" id="CLU_2711696_0_0_1"/>
<dbReference type="STRING" id="1137138.A0A067N2F3"/>
<feature type="non-terminal residue" evidence="5">
    <location>
        <position position="73"/>
    </location>
</feature>
<name>A0A067N2F3_PLEO1</name>
<dbReference type="SUPFAM" id="SSF49899">
    <property type="entry name" value="Concanavalin A-like lectins/glucanases"/>
    <property type="match status" value="1"/>
</dbReference>
<dbReference type="InterPro" id="IPR013320">
    <property type="entry name" value="ConA-like_dom_sf"/>
</dbReference>
<dbReference type="PANTHER" id="PTHR31361:SF15">
    <property type="entry name" value="GH16 DOMAIN-CONTAINING PROTEIN"/>
    <property type="match status" value="1"/>
</dbReference>
<evidence type="ECO:0000256" key="3">
    <source>
        <dbReference type="ARBA" id="ARBA00023180"/>
    </source>
</evidence>
<comment type="subcellular location">
    <subcellularLocation>
        <location evidence="1">Membrane</location>
    </subcellularLocation>
</comment>
<evidence type="ECO:0000256" key="1">
    <source>
        <dbReference type="ARBA" id="ARBA00004370"/>
    </source>
</evidence>
<dbReference type="OrthoDB" id="412647at2759"/>
<dbReference type="PANTHER" id="PTHR31361">
    <property type="entry name" value="BETA-GLUCAN SYNTHESIS-ASSOCIATED PROTEIN KRE6-RELATED"/>
    <property type="match status" value="1"/>
</dbReference>
<keyword evidence="3" id="KW-0325">Glycoprotein</keyword>
<keyword evidence="4" id="KW-0961">Cell wall biogenesis/degradation</keyword>
<protein>
    <submittedName>
        <fullName evidence="5">Glycoside hydrolase family 16 protein</fullName>
    </submittedName>
</protein>
<dbReference type="InterPro" id="IPR005629">
    <property type="entry name" value="Skn1/Kre6/Sbg1"/>
</dbReference>
<evidence type="ECO:0000256" key="2">
    <source>
        <dbReference type="ARBA" id="ARBA00023136"/>
    </source>
</evidence>
<sequence length="73" mass="7935">VGPDNGPDGSGVGQRLIPEEPMSIVLNLGISPNWQTIDFSTLIFPAEMLVDYVRVYQRKGAINVGCSPKDYPT</sequence>
<dbReference type="Gene3D" id="2.60.120.200">
    <property type="match status" value="1"/>
</dbReference>
<evidence type="ECO:0000313" key="6">
    <source>
        <dbReference type="Proteomes" id="UP000027073"/>
    </source>
</evidence>
<dbReference type="VEuPathDB" id="FungiDB:PLEOSDRAFT_1026148"/>
<dbReference type="GO" id="GO:0006078">
    <property type="term" value="P:(1-&gt;6)-beta-D-glucan biosynthetic process"/>
    <property type="evidence" value="ECO:0007669"/>
    <property type="project" value="TreeGrafter"/>
</dbReference>
<dbReference type="AlphaFoldDB" id="A0A067N2F3"/>
<feature type="non-terminal residue" evidence="5">
    <location>
        <position position="1"/>
    </location>
</feature>
<proteinExistence type="predicted"/>
<accession>A0A067N2F3</accession>
<evidence type="ECO:0000313" key="5">
    <source>
        <dbReference type="EMBL" id="KDQ22034.1"/>
    </source>
</evidence>
<dbReference type="InParanoid" id="A0A067N2F3"/>
<dbReference type="GO" id="GO:0005789">
    <property type="term" value="C:endoplasmic reticulum membrane"/>
    <property type="evidence" value="ECO:0007669"/>
    <property type="project" value="TreeGrafter"/>
</dbReference>
<evidence type="ECO:0000256" key="4">
    <source>
        <dbReference type="ARBA" id="ARBA00023316"/>
    </source>
</evidence>
<reference evidence="6" key="1">
    <citation type="journal article" date="2014" name="Proc. Natl. Acad. Sci. U.S.A.">
        <title>Extensive sampling of basidiomycete genomes demonstrates inadequacy of the white-rot/brown-rot paradigm for wood decay fungi.</title>
        <authorList>
            <person name="Riley R."/>
            <person name="Salamov A.A."/>
            <person name="Brown D.W."/>
            <person name="Nagy L.G."/>
            <person name="Floudas D."/>
            <person name="Held B.W."/>
            <person name="Levasseur A."/>
            <person name="Lombard V."/>
            <person name="Morin E."/>
            <person name="Otillar R."/>
            <person name="Lindquist E.A."/>
            <person name="Sun H."/>
            <person name="LaButti K.M."/>
            <person name="Schmutz J."/>
            <person name="Jabbour D."/>
            <person name="Luo H."/>
            <person name="Baker S.E."/>
            <person name="Pisabarro A.G."/>
            <person name="Walton J.D."/>
            <person name="Blanchette R.A."/>
            <person name="Henrissat B."/>
            <person name="Martin F."/>
            <person name="Cullen D."/>
            <person name="Hibbett D.S."/>
            <person name="Grigoriev I.V."/>
        </authorList>
    </citation>
    <scope>NUCLEOTIDE SEQUENCE [LARGE SCALE GENOMIC DNA]</scope>
    <source>
        <strain evidence="6">PC15</strain>
    </source>
</reference>
<dbReference type="Proteomes" id="UP000027073">
    <property type="component" value="Unassembled WGS sequence"/>
</dbReference>
<dbReference type="EMBL" id="KL198015">
    <property type="protein sequence ID" value="KDQ22034.1"/>
    <property type="molecule type" value="Genomic_DNA"/>
</dbReference>
<organism evidence="5 6">
    <name type="scientific">Pleurotus ostreatus (strain PC15)</name>
    <name type="common">Oyster mushroom</name>
    <dbReference type="NCBI Taxonomy" id="1137138"/>
    <lineage>
        <taxon>Eukaryota</taxon>
        <taxon>Fungi</taxon>
        <taxon>Dikarya</taxon>
        <taxon>Basidiomycota</taxon>
        <taxon>Agaricomycotina</taxon>
        <taxon>Agaricomycetes</taxon>
        <taxon>Agaricomycetidae</taxon>
        <taxon>Agaricales</taxon>
        <taxon>Pleurotineae</taxon>
        <taxon>Pleurotaceae</taxon>
        <taxon>Pleurotus</taxon>
    </lineage>
</organism>
<keyword evidence="5" id="KW-0378">Hydrolase</keyword>
<dbReference type="GO" id="GO:0015926">
    <property type="term" value="F:glucosidase activity"/>
    <property type="evidence" value="ECO:0007669"/>
    <property type="project" value="TreeGrafter"/>
</dbReference>
<dbReference type="Pfam" id="PF03935">
    <property type="entry name" value="SKN1_KRE6_Sbg1"/>
    <property type="match status" value="1"/>
</dbReference>
<dbReference type="GO" id="GO:0031505">
    <property type="term" value="P:fungal-type cell wall organization"/>
    <property type="evidence" value="ECO:0007669"/>
    <property type="project" value="TreeGrafter"/>
</dbReference>
<gene>
    <name evidence="5" type="ORF">PLEOSDRAFT_1026148</name>
</gene>